<proteinExistence type="predicted"/>
<dbReference type="Proteomes" id="UP001060085">
    <property type="component" value="Linkage Group LG06"/>
</dbReference>
<keyword evidence="2" id="KW-1185">Reference proteome</keyword>
<comment type="caution">
    <text evidence="1">The sequence shown here is derived from an EMBL/GenBank/DDBJ whole genome shotgun (WGS) entry which is preliminary data.</text>
</comment>
<sequence length="406" mass="46203">MLSLRLVRKLGTASHIAAATIPSAETAKSVCDKKFSDSVQEPLELDEPALIKLKKERDPDKLFSLFKANAHNKIVVENRFAFEDTVSRLAGAGRFDYIENLLEHQKTLPQGRREGFVIRIIMLYGKAGMIEHAVKTFYDMDLYGCHRTVKSFNAALMVLTQTHDVEKIESFIRDATLDIKLDVYSLNIVIKTLCETGILDKAFLVMVEMEKTGIQPDVVTYTTLISSSYKSNRCEIGNGLWNLMVLKGCYPNLATFNARIQFLVNRSRAWDAYKLVILMNSVSITPDEVTYNLLIKGFCRSGFIGMAKKVFSYLRRRGTEPNIKIYQTMVHYLIKAHDYDVAYEMAKIIMRENGFPSIETIQRLLEGLQKNGKVDKARFIILLAKKREPPFSPHHMGILKSILLES</sequence>
<reference evidence="2" key="1">
    <citation type="journal article" date="2023" name="Nat. Plants">
        <title>Single-cell RNA sequencing provides a high-resolution roadmap for understanding the multicellular compartmentation of specialized metabolism.</title>
        <authorList>
            <person name="Sun S."/>
            <person name="Shen X."/>
            <person name="Li Y."/>
            <person name="Li Y."/>
            <person name="Wang S."/>
            <person name="Li R."/>
            <person name="Zhang H."/>
            <person name="Shen G."/>
            <person name="Guo B."/>
            <person name="Wei J."/>
            <person name="Xu J."/>
            <person name="St-Pierre B."/>
            <person name="Chen S."/>
            <person name="Sun C."/>
        </authorList>
    </citation>
    <scope>NUCLEOTIDE SEQUENCE [LARGE SCALE GENOMIC DNA]</scope>
</reference>
<evidence type="ECO:0000313" key="2">
    <source>
        <dbReference type="Proteomes" id="UP001060085"/>
    </source>
</evidence>
<accession>A0ACC0AIR2</accession>
<gene>
    <name evidence="1" type="ORF">M9H77_29294</name>
</gene>
<evidence type="ECO:0000313" key="1">
    <source>
        <dbReference type="EMBL" id="KAI5660501.1"/>
    </source>
</evidence>
<protein>
    <submittedName>
        <fullName evidence="1">Uncharacterized protein</fullName>
    </submittedName>
</protein>
<dbReference type="EMBL" id="CM044706">
    <property type="protein sequence ID" value="KAI5660501.1"/>
    <property type="molecule type" value="Genomic_DNA"/>
</dbReference>
<organism evidence="1 2">
    <name type="scientific">Catharanthus roseus</name>
    <name type="common">Madagascar periwinkle</name>
    <name type="synonym">Vinca rosea</name>
    <dbReference type="NCBI Taxonomy" id="4058"/>
    <lineage>
        <taxon>Eukaryota</taxon>
        <taxon>Viridiplantae</taxon>
        <taxon>Streptophyta</taxon>
        <taxon>Embryophyta</taxon>
        <taxon>Tracheophyta</taxon>
        <taxon>Spermatophyta</taxon>
        <taxon>Magnoliopsida</taxon>
        <taxon>eudicotyledons</taxon>
        <taxon>Gunneridae</taxon>
        <taxon>Pentapetalae</taxon>
        <taxon>asterids</taxon>
        <taxon>lamiids</taxon>
        <taxon>Gentianales</taxon>
        <taxon>Apocynaceae</taxon>
        <taxon>Rauvolfioideae</taxon>
        <taxon>Vinceae</taxon>
        <taxon>Catharanthinae</taxon>
        <taxon>Catharanthus</taxon>
    </lineage>
</organism>
<name>A0ACC0AIR2_CATRO</name>